<dbReference type="Proteomes" id="UP000287972">
    <property type="component" value="Unassembled WGS sequence"/>
</dbReference>
<dbReference type="InterPro" id="IPR029036">
    <property type="entry name" value="P5CR_dimer"/>
</dbReference>
<feature type="domain" description="Pyrroline-5-carboxylate reductase catalytic N-terminal" evidence="3">
    <location>
        <begin position="8"/>
        <end position="115"/>
    </location>
</feature>
<sequence>MQDKGITLAFLGCGNMGRALLAGLLDALDPNTNETTPLVSRFILCTKTESSAQSLQKELSSSSFQVDIFHANNNVVEEADVVILGFKPFMATEILQAPGMRKSLEGKLIVSMLAGMGCQQIGDIITAGDGKVPLIARAIPNIAARYRQSITILEKTEPPLSSDHSTMVERIFGLVRNVKWLPTHLVNLGTVLTTTCLATLSIPLDGLLDGSVVEGMRRQDAMELVTYSIASLSSLLSNGAHPALMRESISSPRGCTIQTLMTMEKAGARATFAQALIDGVQHLDSISSKEGSK</sequence>
<proteinExistence type="inferred from homology"/>
<dbReference type="PANTHER" id="PTHR11645">
    <property type="entry name" value="PYRROLINE-5-CARBOXYLATE REDUCTASE"/>
    <property type="match status" value="1"/>
</dbReference>
<feature type="binding site" evidence="2">
    <location>
        <begin position="11"/>
        <end position="16"/>
    </location>
    <ligand>
        <name>NADP(+)</name>
        <dbReference type="ChEBI" id="CHEBI:58349"/>
    </ligand>
</feature>
<comment type="caution">
    <text evidence="5">The sequence shown here is derived from an EMBL/GenBank/DDBJ whole genome shotgun (WGS) entry which is preliminary data.</text>
</comment>
<dbReference type="GO" id="GO:0055129">
    <property type="term" value="P:L-proline biosynthetic process"/>
    <property type="evidence" value="ECO:0007669"/>
    <property type="project" value="TreeGrafter"/>
</dbReference>
<dbReference type="Gene3D" id="1.10.3730.10">
    <property type="entry name" value="ProC C-terminal domain-like"/>
    <property type="match status" value="1"/>
</dbReference>
<dbReference type="Pfam" id="PF14748">
    <property type="entry name" value="P5CR_dimer"/>
    <property type="match status" value="1"/>
</dbReference>
<evidence type="ECO:0000259" key="4">
    <source>
        <dbReference type="Pfam" id="PF14748"/>
    </source>
</evidence>
<dbReference type="InterPro" id="IPR008927">
    <property type="entry name" value="6-PGluconate_DH-like_C_sf"/>
</dbReference>
<dbReference type="GO" id="GO:0004735">
    <property type="term" value="F:pyrroline-5-carboxylate reductase activity"/>
    <property type="evidence" value="ECO:0007669"/>
    <property type="project" value="InterPro"/>
</dbReference>
<feature type="binding site" evidence="2">
    <location>
        <position position="46"/>
    </location>
    <ligand>
        <name>NADP(+)</name>
        <dbReference type="ChEBI" id="CHEBI:58349"/>
    </ligand>
</feature>
<reference evidence="5 6" key="1">
    <citation type="submission" date="2017-06" db="EMBL/GenBank/DDBJ databases">
        <title>Comparative genomic analysis of Ambrosia Fusariam Clade fungi.</title>
        <authorList>
            <person name="Stajich J.E."/>
            <person name="Carrillo J."/>
            <person name="Kijimoto T."/>
            <person name="Eskalen A."/>
            <person name="O'Donnell K."/>
            <person name="Kasson M."/>
        </authorList>
    </citation>
    <scope>NUCLEOTIDE SEQUENCE [LARGE SCALE GENOMIC DNA]</scope>
    <source>
        <strain evidence="5 6">NRRL62606</strain>
    </source>
</reference>
<keyword evidence="2" id="KW-0521">NADP</keyword>
<protein>
    <recommendedName>
        <fullName evidence="7">Pyrroline-5-carboxylate reductase</fullName>
    </recommendedName>
</protein>
<dbReference type="Gene3D" id="3.40.50.720">
    <property type="entry name" value="NAD(P)-binding Rossmann-like Domain"/>
    <property type="match status" value="1"/>
</dbReference>
<evidence type="ECO:0000313" key="5">
    <source>
        <dbReference type="EMBL" id="RSL57862.1"/>
    </source>
</evidence>
<organism evidence="5 6">
    <name type="scientific">Fusarium floridanum</name>
    <dbReference type="NCBI Taxonomy" id="1325733"/>
    <lineage>
        <taxon>Eukaryota</taxon>
        <taxon>Fungi</taxon>
        <taxon>Dikarya</taxon>
        <taxon>Ascomycota</taxon>
        <taxon>Pezizomycotina</taxon>
        <taxon>Sordariomycetes</taxon>
        <taxon>Hypocreomycetidae</taxon>
        <taxon>Hypocreales</taxon>
        <taxon>Nectriaceae</taxon>
        <taxon>Fusarium</taxon>
        <taxon>Fusarium solani species complex</taxon>
    </lineage>
</organism>
<dbReference type="Pfam" id="PF03807">
    <property type="entry name" value="F420_oxidored"/>
    <property type="match status" value="1"/>
</dbReference>
<evidence type="ECO:0000256" key="1">
    <source>
        <dbReference type="ARBA" id="ARBA00005525"/>
    </source>
</evidence>
<dbReference type="InterPro" id="IPR036291">
    <property type="entry name" value="NAD(P)-bd_dom_sf"/>
</dbReference>
<dbReference type="InterPro" id="IPR000304">
    <property type="entry name" value="Pyrroline-COOH_reductase"/>
</dbReference>
<dbReference type="HAMAP" id="MF_01925">
    <property type="entry name" value="P5C_reductase"/>
    <property type="match status" value="1"/>
</dbReference>
<dbReference type="InterPro" id="IPR028939">
    <property type="entry name" value="P5C_Rdtase_cat_N"/>
</dbReference>
<evidence type="ECO:0000256" key="2">
    <source>
        <dbReference type="PIRSR" id="PIRSR000193-1"/>
    </source>
</evidence>
<dbReference type="AlphaFoldDB" id="A0A428PY02"/>
<dbReference type="SUPFAM" id="SSF51735">
    <property type="entry name" value="NAD(P)-binding Rossmann-fold domains"/>
    <property type="match status" value="1"/>
</dbReference>
<feature type="domain" description="Pyrroline-5-carboxylate reductase dimerisation" evidence="4">
    <location>
        <begin position="186"/>
        <end position="281"/>
    </location>
</feature>
<comment type="similarity">
    <text evidence="1">Belongs to the pyrroline-5-carboxylate reductase family.</text>
</comment>
<name>A0A428PY02_9HYPO</name>
<feature type="binding site" evidence="2">
    <location>
        <position position="72"/>
    </location>
    <ligand>
        <name>NADPH</name>
        <dbReference type="ChEBI" id="CHEBI:57783"/>
    </ligand>
</feature>
<dbReference type="SUPFAM" id="SSF48179">
    <property type="entry name" value="6-phosphogluconate dehydrogenase C-terminal domain-like"/>
    <property type="match status" value="1"/>
</dbReference>
<dbReference type="PIRSF" id="PIRSF000193">
    <property type="entry name" value="Pyrrol-5-carb_rd"/>
    <property type="match status" value="1"/>
</dbReference>
<keyword evidence="6" id="KW-1185">Reference proteome</keyword>
<dbReference type="PANTHER" id="PTHR11645:SF21">
    <property type="entry name" value="HYPOTHETICAL PYRROLINE-5-CARBOXYLATE REDUCTASE (EUROFUNG)"/>
    <property type="match status" value="1"/>
</dbReference>
<accession>A0A428PY02</accession>
<gene>
    <name evidence="5" type="ORF">CEP51_014165</name>
</gene>
<evidence type="ECO:0008006" key="7">
    <source>
        <dbReference type="Google" id="ProtNLM"/>
    </source>
</evidence>
<evidence type="ECO:0000313" key="6">
    <source>
        <dbReference type="Proteomes" id="UP000287972"/>
    </source>
</evidence>
<evidence type="ECO:0000259" key="3">
    <source>
        <dbReference type="Pfam" id="PF03807"/>
    </source>
</evidence>
<dbReference type="EMBL" id="NKCL01000640">
    <property type="protein sequence ID" value="RSL57862.1"/>
    <property type="molecule type" value="Genomic_DNA"/>
</dbReference>